<dbReference type="Proteomes" id="UP000626697">
    <property type="component" value="Unassembled WGS sequence"/>
</dbReference>
<comment type="caution">
    <text evidence="4">The sequence shown here is derived from an EMBL/GenBank/DDBJ whole genome shotgun (WGS) entry which is preliminary data.</text>
</comment>
<keyword evidence="2" id="KW-0175">Coiled coil</keyword>
<protein>
    <submittedName>
        <fullName evidence="4">DNA-binding transcriptional MerR regulator</fullName>
    </submittedName>
</protein>
<dbReference type="InterPro" id="IPR009061">
    <property type="entry name" value="DNA-bd_dom_put_sf"/>
</dbReference>
<dbReference type="PANTHER" id="PTHR30204:SF98">
    <property type="entry name" value="HTH-TYPE TRANSCRIPTIONAL REGULATOR ADHR"/>
    <property type="match status" value="1"/>
</dbReference>
<evidence type="ECO:0000256" key="1">
    <source>
        <dbReference type="ARBA" id="ARBA00023125"/>
    </source>
</evidence>
<accession>A0ABR6CV69</accession>
<dbReference type="EMBL" id="JACJHX010000021">
    <property type="protein sequence ID" value="MBA9028919.1"/>
    <property type="molecule type" value="Genomic_DNA"/>
</dbReference>
<dbReference type="CDD" id="cd01109">
    <property type="entry name" value="HTH_YyaN"/>
    <property type="match status" value="1"/>
</dbReference>
<evidence type="ECO:0000256" key="2">
    <source>
        <dbReference type="SAM" id="Coils"/>
    </source>
</evidence>
<name>A0ABR6CV69_9BACI</name>
<reference evidence="4 5" key="1">
    <citation type="submission" date="2020-08" db="EMBL/GenBank/DDBJ databases">
        <title>Genomic Encyclopedia of Type Strains, Phase IV (KMG-IV): sequencing the most valuable type-strain genomes for metagenomic binning, comparative biology and taxonomic classification.</title>
        <authorList>
            <person name="Goeker M."/>
        </authorList>
    </citation>
    <scope>NUCLEOTIDE SEQUENCE [LARGE SCALE GENOMIC DNA]</scope>
    <source>
        <strain evidence="4 5">DSM 105481</strain>
    </source>
</reference>
<dbReference type="SMART" id="SM00422">
    <property type="entry name" value="HTH_MERR"/>
    <property type="match status" value="1"/>
</dbReference>
<feature type="domain" description="HTH merR-type" evidence="3">
    <location>
        <begin position="1"/>
        <end position="69"/>
    </location>
</feature>
<dbReference type="SUPFAM" id="SSF46955">
    <property type="entry name" value="Putative DNA-binding domain"/>
    <property type="match status" value="1"/>
</dbReference>
<dbReference type="GO" id="GO:0003677">
    <property type="term" value="F:DNA binding"/>
    <property type="evidence" value="ECO:0007669"/>
    <property type="project" value="UniProtKB-KW"/>
</dbReference>
<proteinExistence type="predicted"/>
<dbReference type="PROSITE" id="PS50937">
    <property type="entry name" value="HTH_MERR_2"/>
    <property type="match status" value="1"/>
</dbReference>
<keyword evidence="1 4" id="KW-0238">DNA-binding</keyword>
<evidence type="ECO:0000313" key="4">
    <source>
        <dbReference type="EMBL" id="MBA9028919.1"/>
    </source>
</evidence>
<evidence type="ECO:0000259" key="3">
    <source>
        <dbReference type="PROSITE" id="PS50937"/>
    </source>
</evidence>
<dbReference type="RefSeq" id="WP_182503841.1">
    <property type="nucleotide sequence ID" value="NZ_JACJHX010000021.1"/>
</dbReference>
<keyword evidence="5" id="KW-1185">Reference proteome</keyword>
<dbReference type="PANTHER" id="PTHR30204">
    <property type="entry name" value="REDOX-CYCLING DRUG-SENSING TRANSCRIPTIONAL ACTIVATOR SOXR"/>
    <property type="match status" value="1"/>
</dbReference>
<organism evidence="4 5">
    <name type="scientific">Peribacillus huizhouensis</name>
    <dbReference type="NCBI Taxonomy" id="1501239"/>
    <lineage>
        <taxon>Bacteria</taxon>
        <taxon>Bacillati</taxon>
        <taxon>Bacillota</taxon>
        <taxon>Bacilli</taxon>
        <taxon>Bacillales</taxon>
        <taxon>Bacillaceae</taxon>
        <taxon>Peribacillus</taxon>
    </lineage>
</organism>
<dbReference type="Pfam" id="PF13411">
    <property type="entry name" value="MerR_1"/>
    <property type="match status" value="1"/>
</dbReference>
<feature type="coiled-coil region" evidence="2">
    <location>
        <begin position="75"/>
        <end position="109"/>
    </location>
</feature>
<evidence type="ECO:0000313" key="5">
    <source>
        <dbReference type="Proteomes" id="UP000626697"/>
    </source>
</evidence>
<dbReference type="InterPro" id="IPR000551">
    <property type="entry name" value="MerR-type_HTH_dom"/>
</dbReference>
<dbReference type="Gene3D" id="1.10.1660.10">
    <property type="match status" value="1"/>
</dbReference>
<sequence>MNIKKASELTGVKPENIRYYERVGLIPPVIRNENGVRNFSDIDIGWIKFSKHMRDAGVGTEALIDYISLFQKGDASNIQSRKEILQGQLDELEERIETMVHARDYLKLKVENYEDIMVPLEKKLQDGNCTVFEEKKEELEWPKR</sequence>
<gene>
    <name evidence="4" type="ORF">HNP81_004241</name>
</gene>
<dbReference type="InterPro" id="IPR047057">
    <property type="entry name" value="MerR_fam"/>
</dbReference>